<keyword evidence="1" id="KW-0472">Membrane</keyword>
<dbReference type="Proteomes" id="UP000002402">
    <property type="component" value="Chromosome"/>
</dbReference>
<dbReference type="OrthoDB" id="329514at2"/>
<dbReference type="EMBL" id="CP000113">
    <property type="protein sequence ID" value="ABF89464.1"/>
    <property type="molecule type" value="Genomic_DNA"/>
</dbReference>
<name>Q1CZ16_MYXXD</name>
<reference evidence="2 3" key="1">
    <citation type="journal article" date="2006" name="Proc. Natl. Acad. Sci. U.S.A.">
        <title>Evolution of sensory complexity recorded in a myxobacterial genome.</title>
        <authorList>
            <person name="Goldman B.S."/>
            <person name="Nierman W.C."/>
            <person name="Kaiser D."/>
            <person name="Slater S.C."/>
            <person name="Durkin A.S."/>
            <person name="Eisen J.A."/>
            <person name="Ronning C.M."/>
            <person name="Barbazuk W.B."/>
            <person name="Blanchard M."/>
            <person name="Field C."/>
            <person name="Halling C."/>
            <person name="Hinkle G."/>
            <person name="Iartchuk O."/>
            <person name="Kim H.S."/>
            <person name="Mackenzie C."/>
            <person name="Madupu R."/>
            <person name="Miller N."/>
            <person name="Shvartsbeyn A."/>
            <person name="Sullivan S.A."/>
            <person name="Vaudin M."/>
            <person name="Wiegand R."/>
            <person name="Kaplan H.B."/>
        </authorList>
    </citation>
    <scope>NUCLEOTIDE SEQUENCE [LARGE SCALE GENOMIC DNA]</scope>
    <source>
        <strain evidence="3">DK1622</strain>
    </source>
</reference>
<evidence type="ECO:0000256" key="1">
    <source>
        <dbReference type="SAM" id="Phobius"/>
    </source>
</evidence>
<protein>
    <recommendedName>
        <fullName evidence="4">Cytochrome B</fullName>
    </recommendedName>
</protein>
<sequence>MLYSGVLLLHSWLRWAVVVLGVLALVRALMGWARARDWTPDDRRLQVFFVSAFDIQMLLGMTLYFALSPVTPRSLDALRMGMSISHLRFFSLEHPLLMLLALTAAHATSAMTRREAPAQSKHRTWAVGLLLAMLFVALAIPWPGLPHGRPCSGTSSQTNR</sequence>
<feature type="transmembrane region" description="Helical" evidence="1">
    <location>
        <begin position="125"/>
        <end position="145"/>
    </location>
</feature>
<keyword evidence="1" id="KW-0812">Transmembrane</keyword>
<dbReference type="HOGENOM" id="CLU_134903_1_0_7"/>
<feature type="transmembrane region" description="Helical" evidence="1">
    <location>
        <begin position="87"/>
        <end position="105"/>
    </location>
</feature>
<evidence type="ECO:0000313" key="2">
    <source>
        <dbReference type="EMBL" id="ABF89464.1"/>
    </source>
</evidence>
<gene>
    <name evidence="2" type="ordered locus">MXAN_6226</name>
</gene>
<dbReference type="EnsemblBacteria" id="ABF89464">
    <property type="protein sequence ID" value="ABF89464"/>
    <property type="gene ID" value="MXAN_6226"/>
</dbReference>
<dbReference type="KEGG" id="mxa:MXAN_6226"/>
<proteinExistence type="predicted"/>
<accession>Q1CZ16</accession>
<organism evidence="2 3">
    <name type="scientific">Myxococcus xanthus (strain DK1622)</name>
    <dbReference type="NCBI Taxonomy" id="246197"/>
    <lineage>
        <taxon>Bacteria</taxon>
        <taxon>Pseudomonadati</taxon>
        <taxon>Myxococcota</taxon>
        <taxon>Myxococcia</taxon>
        <taxon>Myxococcales</taxon>
        <taxon>Cystobacterineae</taxon>
        <taxon>Myxococcaceae</taxon>
        <taxon>Myxococcus</taxon>
    </lineage>
</organism>
<dbReference type="RefSeq" id="WP_011556170.1">
    <property type="nucleotide sequence ID" value="NC_008095.1"/>
</dbReference>
<feature type="transmembrane region" description="Helical" evidence="1">
    <location>
        <begin position="12"/>
        <end position="33"/>
    </location>
</feature>
<dbReference type="STRING" id="246197.MXAN_6226"/>
<dbReference type="GeneID" id="41363452"/>
<keyword evidence="3" id="KW-1185">Reference proteome</keyword>
<dbReference type="AlphaFoldDB" id="Q1CZ16"/>
<keyword evidence="1" id="KW-1133">Transmembrane helix</keyword>
<evidence type="ECO:0000313" key="3">
    <source>
        <dbReference type="Proteomes" id="UP000002402"/>
    </source>
</evidence>
<feature type="transmembrane region" description="Helical" evidence="1">
    <location>
        <begin position="45"/>
        <end position="67"/>
    </location>
</feature>
<dbReference type="eggNOG" id="ENOG5030PVG">
    <property type="taxonomic scope" value="Bacteria"/>
</dbReference>
<evidence type="ECO:0008006" key="4">
    <source>
        <dbReference type="Google" id="ProtNLM"/>
    </source>
</evidence>